<comment type="similarity">
    <text evidence="5">Belongs to the SAT4 family.</text>
</comment>
<dbReference type="OrthoDB" id="5421689at2759"/>
<comment type="caution">
    <text evidence="9">The sequence shown here is derived from an EMBL/GenBank/DDBJ whole genome shotgun (WGS) entry which is preliminary data.</text>
</comment>
<name>A0A9P8W1H9_9HYPO</name>
<accession>A0A9P8W1H9</accession>
<keyword evidence="4 7" id="KW-0472">Membrane</keyword>
<dbReference type="PANTHER" id="PTHR33048:SF47">
    <property type="entry name" value="INTEGRAL MEMBRANE PROTEIN-RELATED"/>
    <property type="match status" value="1"/>
</dbReference>
<dbReference type="Proteomes" id="UP000777438">
    <property type="component" value="Unassembled WGS sequence"/>
</dbReference>
<keyword evidence="10" id="KW-1185">Reference proteome</keyword>
<evidence type="ECO:0000256" key="3">
    <source>
        <dbReference type="ARBA" id="ARBA00022989"/>
    </source>
</evidence>
<feature type="transmembrane region" description="Helical" evidence="7">
    <location>
        <begin position="126"/>
        <end position="146"/>
    </location>
</feature>
<organism evidence="9 10">
    <name type="scientific">Thelonectria olida</name>
    <dbReference type="NCBI Taxonomy" id="1576542"/>
    <lineage>
        <taxon>Eukaryota</taxon>
        <taxon>Fungi</taxon>
        <taxon>Dikarya</taxon>
        <taxon>Ascomycota</taxon>
        <taxon>Pezizomycotina</taxon>
        <taxon>Sordariomycetes</taxon>
        <taxon>Hypocreomycetidae</taxon>
        <taxon>Hypocreales</taxon>
        <taxon>Nectriaceae</taxon>
        <taxon>Thelonectria</taxon>
    </lineage>
</organism>
<keyword evidence="2 7" id="KW-0812">Transmembrane</keyword>
<feature type="compositionally biased region" description="Polar residues" evidence="6">
    <location>
        <begin position="344"/>
        <end position="353"/>
    </location>
</feature>
<comment type="subcellular location">
    <subcellularLocation>
        <location evidence="1">Membrane</location>
        <topology evidence="1">Multi-pass membrane protein</topology>
    </subcellularLocation>
</comment>
<evidence type="ECO:0000256" key="2">
    <source>
        <dbReference type="ARBA" id="ARBA00022692"/>
    </source>
</evidence>
<evidence type="ECO:0000256" key="6">
    <source>
        <dbReference type="SAM" id="MobiDB-lite"/>
    </source>
</evidence>
<evidence type="ECO:0000259" key="8">
    <source>
        <dbReference type="Pfam" id="PF20684"/>
    </source>
</evidence>
<dbReference type="PANTHER" id="PTHR33048">
    <property type="entry name" value="PTH11-LIKE INTEGRAL MEMBRANE PROTEIN (AFU_ORTHOLOGUE AFUA_5G11245)"/>
    <property type="match status" value="1"/>
</dbReference>
<evidence type="ECO:0000256" key="1">
    <source>
        <dbReference type="ARBA" id="ARBA00004141"/>
    </source>
</evidence>
<feature type="domain" description="Rhodopsin" evidence="8">
    <location>
        <begin position="25"/>
        <end position="269"/>
    </location>
</feature>
<dbReference type="GO" id="GO:0016020">
    <property type="term" value="C:membrane"/>
    <property type="evidence" value="ECO:0007669"/>
    <property type="project" value="UniProtKB-SubCell"/>
</dbReference>
<sequence length="382" mass="43435">MAGLQTSVYVAASVTWIAALAALILRVIARHMTKQRWWFDDYFCLAAFIFASGFNTLTIIWTVHWSFGQTLDPSLTESQRENVLVHGRRLMFCVELCYAASIACTKFTILALYWRLFKHSSIRIPIQAMFVISVMWIILRTFMVSFQCLPTPYFWDKSIHGRCTINEAQFFFGTILTHCIMDIIILILPVIEVGRLHLRTGQKLGVIGLFLVGFIVCLASVICIVLSIRYDTKTTEMPHDIAPSFMWGEVEMNLAIVSACFPLLRPVFRHMLPHSFLSSYGSSHPISRTNHSHAIKLSTITRTKDKDIDESSSTHQLADPEQGLPSTSDFDQGPETIQTVISSHIRTSRSYSGSEHGMPGIHVRKDMMVQVEEMDRSYAMRR</sequence>
<evidence type="ECO:0000256" key="5">
    <source>
        <dbReference type="ARBA" id="ARBA00038359"/>
    </source>
</evidence>
<dbReference type="Pfam" id="PF20684">
    <property type="entry name" value="Fung_rhodopsin"/>
    <property type="match status" value="1"/>
</dbReference>
<evidence type="ECO:0000256" key="7">
    <source>
        <dbReference type="SAM" id="Phobius"/>
    </source>
</evidence>
<feature type="region of interest" description="Disordered" evidence="6">
    <location>
        <begin position="344"/>
        <end position="363"/>
    </location>
</feature>
<dbReference type="EMBL" id="JAGPYM010000019">
    <property type="protein sequence ID" value="KAH6884948.1"/>
    <property type="molecule type" value="Genomic_DNA"/>
</dbReference>
<keyword evidence="3 7" id="KW-1133">Transmembrane helix</keyword>
<feature type="compositionally biased region" description="Polar residues" evidence="6">
    <location>
        <begin position="324"/>
        <end position="334"/>
    </location>
</feature>
<gene>
    <name evidence="9" type="ORF">B0T10DRAFT_493011</name>
</gene>
<feature type="transmembrane region" description="Helical" evidence="7">
    <location>
        <begin position="6"/>
        <end position="29"/>
    </location>
</feature>
<feature type="region of interest" description="Disordered" evidence="6">
    <location>
        <begin position="305"/>
        <end position="334"/>
    </location>
</feature>
<dbReference type="AlphaFoldDB" id="A0A9P8W1H9"/>
<feature type="transmembrane region" description="Helical" evidence="7">
    <location>
        <begin position="204"/>
        <end position="230"/>
    </location>
</feature>
<protein>
    <recommendedName>
        <fullName evidence="8">Rhodopsin domain-containing protein</fullName>
    </recommendedName>
</protein>
<dbReference type="InterPro" id="IPR049326">
    <property type="entry name" value="Rhodopsin_dom_fungi"/>
</dbReference>
<evidence type="ECO:0000313" key="9">
    <source>
        <dbReference type="EMBL" id="KAH6884948.1"/>
    </source>
</evidence>
<reference evidence="9 10" key="1">
    <citation type="journal article" date="2021" name="Nat. Commun.">
        <title>Genetic determinants of endophytism in the Arabidopsis root mycobiome.</title>
        <authorList>
            <person name="Mesny F."/>
            <person name="Miyauchi S."/>
            <person name="Thiergart T."/>
            <person name="Pickel B."/>
            <person name="Atanasova L."/>
            <person name="Karlsson M."/>
            <person name="Huettel B."/>
            <person name="Barry K.W."/>
            <person name="Haridas S."/>
            <person name="Chen C."/>
            <person name="Bauer D."/>
            <person name="Andreopoulos W."/>
            <person name="Pangilinan J."/>
            <person name="LaButti K."/>
            <person name="Riley R."/>
            <person name="Lipzen A."/>
            <person name="Clum A."/>
            <person name="Drula E."/>
            <person name="Henrissat B."/>
            <person name="Kohler A."/>
            <person name="Grigoriev I.V."/>
            <person name="Martin F.M."/>
            <person name="Hacquard S."/>
        </authorList>
    </citation>
    <scope>NUCLEOTIDE SEQUENCE [LARGE SCALE GENOMIC DNA]</scope>
    <source>
        <strain evidence="9 10">MPI-CAGE-CH-0241</strain>
    </source>
</reference>
<evidence type="ECO:0000313" key="10">
    <source>
        <dbReference type="Proteomes" id="UP000777438"/>
    </source>
</evidence>
<dbReference type="InterPro" id="IPR052337">
    <property type="entry name" value="SAT4-like"/>
</dbReference>
<feature type="transmembrane region" description="Helical" evidence="7">
    <location>
        <begin position="170"/>
        <end position="192"/>
    </location>
</feature>
<evidence type="ECO:0000256" key="4">
    <source>
        <dbReference type="ARBA" id="ARBA00023136"/>
    </source>
</evidence>
<proteinExistence type="inferred from homology"/>
<feature type="transmembrane region" description="Helical" evidence="7">
    <location>
        <begin position="41"/>
        <end position="67"/>
    </location>
</feature>